<sequence length="495" mass="54112">MRKPNPMRALRATTPLALLLSTPALAQATAAPAASPAATEYPAAAAGDGATTNGYNLSRWAEDWRVLRDPAKRDDPIDRIKFISIADDGQVYLTLSGEARLRINMTSNPNLRETPHQRQDIRRLTAGADLHLGPHLRLYGEVAHGGIGGRELGAPAATLRNALTLQQYFAEATADVGGVALGARYGRQEFTDGPNLLVSQRDNNTIRYTLNGIRAWARTGRFRLDVFDLKPTAYGDLSVEDDISDPARRFSGVTLGMVVPTQWFGGSKLYVDPFLWRRRNSVGTWGGRIGPGRRFYGGVHVWGDAGPVTIDWTLNHQWGNFIEQRIDAWHGFFAQTYRLGKSPAAPRIGFHADYASGGGGYGGRTLRNAYAPFGNNVYYSYQLSLTPSNLIAVAPTVSFTPVKKLRVSAEYQLTWRDDARDAVYRANGQPFAGTQTVADRKIGNVARVQAVWSIASRLSFTGRYEHLAAGPSLTKAGYASSDFLAGWLAELPLLS</sequence>
<feature type="signal peptide" evidence="1">
    <location>
        <begin position="1"/>
        <end position="26"/>
    </location>
</feature>
<dbReference type="InterPro" id="IPR053728">
    <property type="entry name" value="Alginate_Permeability_Chnl"/>
</dbReference>
<comment type="caution">
    <text evidence="3">The sequence shown here is derived from an EMBL/GenBank/DDBJ whole genome shotgun (WGS) entry which is preliminary data.</text>
</comment>
<name>A0ABQ3LM20_9SPHN</name>
<protein>
    <recommendedName>
        <fullName evidence="2">Alginate export domain-containing protein</fullName>
    </recommendedName>
</protein>
<dbReference type="InterPro" id="IPR025388">
    <property type="entry name" value="Alginate_export_dom"/>
</dbReference>
<evidence type="ECO:0000313" key="4">
    <source>
        <dbReference type="Proteomes" id="UP000652430"/>
    </source>
</evidence>
<evidence type="ECO:0000259" key="2">
    <source>
        <dbReference type="Pfam" id="PF13372"/>
    </source>
</evidence>
<evidence type="ECO:0000256" key="1">
    <source>
        <dbReference type="SAM" id="SignalP"/>
    </source>
</evidence>
<dbReference type="EMBL" id="BNAQ01000003">
    <property type="protein sequence ID" value="GHH19583.1"/>
    <property type="molecule type" value="Genomic_DNA"/>
</dbReference>
<feature type="domain" description="Alginate export" evidence="2">
    <location>
        <begin position="92"/>
        <end position="483"/>
    </location>
</feature>
<reference evidence="4" key="1">
    <citation type="journal article" date="2019" name="Int. J. Syst. Evol. Microbiol.">
        <title>The Global Catalogue of Microorganisms (GCM) 10K type strain sequencing project: providing services to taxonomists for standard genome sequencing and annotation.</title>
        <authorList>
            <consortium name="The Broad Institute Genomics Platform"/>
            <consortium name="The Broad Institute Genome Sequencing Center for Infectious Disease"/>
            <person name="Wu L."/>
            <person name="Ma J."/>
        </authorList>
    </citation>
    <scope>NUCLEOTIDE SEQUENCE [LARGE SCALE GENOMIC DNA]</scope>
    <source>
        <strain evidence="4">CGMCC 1.8957</strain>
    </source>
</reference>
<evidence type="ECO:0000313" key="3">
    <source>
        <dbReference type="EMBL" id="GHH19583.1"/>
    </source>
</evidence>
<dbReference type="RefSeq" id="WP_229839398.1">
    <property type="nucleotide sequence ID" value="NZ_BNAQ01000003.1"/>
</dbReference>
<gene>
    <name evidence="3" type="ORF">GCM10008023_26860</name>
</gene>
<proteinExistence type="predicted"/>
<dbReference type="Pfam" id="PF13372">
    <property type="entry name" value="Alginate_exp"/>
    <property type="match status" value="1"/>
</dbReference>
<keyword evidence="4" id="KW-1185">Reference proteome</keyword>
<dbReference type="Proteomes" id="UP000652430">
    <property type="component" value="Unassembled WGS sequence"/>
</dbReference>
<dbReference type="Gene3D" id="2.40.160.100">
    <property type="match status" value="1"/>
</dbReference>
<feature type="chain" id="PRO_5046891183" description="Alginate export domain-containing protein" evidence="1">
    <location>
        <begin position="27"/>
        <end position="495"/>
    </location>
</feature>
<organism evidence="3 4">
    <name type="scientific">Sphingomonas glacialis</name>
    <dbReference type="NCBI Taxonomy" id="658225"/>
    <lineage>
        <taxon>Bacteria</taxon>
        <taxon>Pseudomonadati</taxon>
        <taxon>Pseudomonadota</taxon>
        <taxon>Alphaproteobacteria</taxon>
        <taxon>Sphingomonadales</taxon>
        <taxon>Sphingomonadaceae</taxon>
        <taxon>Sphingomonas</taxon>
    </lineage>
</organism>
<keyword evidence="1" id="KW-0732">Signal</keyword>
<accession>A0ABQ3LM20</accession>